<name>A0A8K0JDP5_9HYPO</name>
<dbReference type="AlphaFoldDB" id="A0A8K0JDP5"/>
<keyword evidence="5" id="KW-1185">Reference proteome</keyword>
<evidence type="ECO:0000259" key="3">
    <source>
        <dbReference type="Pfam" id="PF10355"/>
    </source>
</evidence>
<evidence type="ECO:0000256" key="1">
    <source>
        <dbReference type="SAM" id="Phobius"/>
    </source>
</evidence>
<keyword evidence="1" id="KW-0472">Membrane</keyword>
<accession>A0A8K0JDP5</accession>
<dbReference type="Proteomes" id="UP000811619">
    <property type="component" value="Unassembled WGS sequence"/>
</dbReference>
<dbReference type="Pfam" id="PF10355">
    <property type="entry name" value="Ytp1"/>
    <property type="match status" value="1"/>
</dbReference>
<feature type="transmembrane region" description="Helical" evidence="1">
    <location>
        <begin position="170"/>
        <end position="190"/>
    </location>
</feature>
<dbReference type="PANTHER" id="PTHR31685">
    <property type="entry name" value="INTEGRAL MEMBRANE PROTEIN (AFU_ORTHOLOGUE AFUA_6G12730)-RELATED"/>
    <property type="match status" value="1"/>
</dbReference>
<feature type="transmembrane region" description="Helical" evidence="1">
    <location>
        <begin position="6"/>
        <end position="23"/>
    </location>
</feature>
<organism evidence="4 5">
    <name type="scientific">Claviceps africana</name>
    <dbReference type="NCBI Taxonomy" id="83212"/>
    <lineage>
        <taxon>Eukaryota</taxon>
        <taxon>Fungi</taxon>
        <taxon>Dikarya</taxon>
        <taxon>Ascomycota</taxon>
        <taxon>Pezizomycotina</taxon>
        <taxon>Sordariomycetes</taxon>
        <taxon>Hypocreomycetidae</taxon>
        <taxon>Hypocreales</taxon>
        <taxon>Clavicipitaceae</taxon>
        <taxon>Claviceps</taxon>
    </lineage>
</organism>
<sequence length="314" mass="34829">MMVVSWVFILPVVVVLSIVRSNLALIARIAFVVIHALALVLASAYNRQTPDLYPNNAHHKIGWIATFVVLAQFLVSVVARWADASTRRRNGLRKHHDHRHTPDPDIARTGLLSSDCENEQLFRLSNDSGPEAAPPLPSPTRTTLATGAAHVAWFHGWKYLVICSRVIDRLILPFGFVAIATGVVTLGRFFEGQAIYSGLAHWIKGGVFFWLGLFTLGRWSGSFAELGWAWNVRPVVHGRQSWWRPSAEFVESGLIFIYGATNIFLEHLGSWGQEWSSQDLEHLSITVLFIGGGLCGMMIESSSMQNLLDTADSA</sequence>
<evidence type="ECO:0008006" key="6">
    <source>
        <dbReference type="Google" id="ProtNLM"/>
    </source>
</evidence>
<feature type="transmembrane region" description="Helical" evidence="1">
    <location>
        <begin position="61"/>
        <end position="82"/>
    </location>
</feature>
<reference evidence="4" key="1">
    <citation type="journal article" date="2020" name="bioRxiv">
        <title>Whole genome comparisons of ergot fungi reveals the divergence and evolution of species within the genus Claviceps are the result of varying mechanisms driving genome evolution and host range expansion.</title>
        <authorList>
            <person name="Wyka S.A."/>
            <person name="Mondo S.J."/>
            <person name="Liu M."/>
            <person name="Dettman J."/>
            <person name="Nalam V."/>
            <person name="Broders K.D."/>
        </authorList>
    </citation>
    <scope>NUCLEOTIDE SEQUENCE</scope>
    <source>
        <strain evidence="4">CCC 489</strain>
    </source>
</reference>
<dbReference type="Pfam" id="PF10348">
    <property type="entry name" value="DUF2427"/>
    <property type="match status" value="1"/>
</dbReference>
<dbReference type="EMBL" id="SRPY01000007">
    <property type="protein sequence ID" value="KAG5930551.1"/>
    <property type="molecule type" value="Genomic_DNA"/>
</dbReference>
<evidence type="ECO:0000313" key="4">
    <source>
        <dbReference type="EMBL" id="KAG5930551.1"/>
    </source>
</evidence>
<gene>
    <name evidence="4" type="ORF">E4U42_006639</name>
</gene>
<proteinExistence type="predicted"/>
<feature type="transmembrane region" description="Helical" evidence="1">
    <location>
        <begin position="30"/>
        <end position="46"/>
    </location>
</feature>
<feature type="domain" description="Protein YTP1-like C-terminal" evidence="3">
    <location>
        <begin position="175"/>
        <end position="311"/>
    </location>
</feature>
<evidence type="ECO:0000259" key="2">
    <source>
        <dbReference type="Pfam" id="PF10348"/>
    </source>
</evidence>
<protein>
    <recommendedName>
        <fullName evidence="6">Integral membrane protein</fullName>
    </recommendedName>
</protein>
<dbReference type="InterPro" id="IPR018825">
    <property type="entry name" value="DUF2427"/>
</dbReference>
<feature type="transmembrane region" description="Helical" evidence="1">
    <location>
        <begin position="202"/>
        <end position="221"/>
    </location>
</feature>
<dbReference type="PANTHER" id="PTHR31685:SF3">
    <property type="entry name" value="INTEGRAL MEMBRANE PROTEIN (AFU_ORTHOLOGUE AFUA_6G12730)"/>
    <property type="match status" value="1"/>
</dbReference>
<feature type="domain" description="DUF2427" evidence="2">
    <location>
        <begin position="1"/>
        <end position="80"/>
    </location>
</feature>
<evidence type="ECO:0000313" key="5">
    <source>
        <dbReference type="Proteomes" id="UP000811619"/>
    </source>
</evidence>
<dbReference type="OrthoDB" id="4005299at2759"/>
<dbReference type="InterPro" id="IPR018827">
    <property type="entry name" value="YTP1_C"/>
</dbReference>
<keyword evidence="1" id="KW-0812">Transmembrane</keyword>
<comment type="caution">
    <text evidence="4">The sequence shown here is derived from an EMBL/GenBank/DDBJ whole genome shotgun (WGS) entry which is preliminary data.</text>
</comment>
<keyword evidence="1" id="KW-1133">Transmembrane helix</keyword>